<dbReference type="InterPro" id="IPR029063">
    <property type="entry name" value="SAM-dependent_MTases_sf"/>
</dbReference>
<evidence type="ECO:0000256" key="2">
    <source>
        <dbReference type="ARBA" id="ARBA00022552"/>
    </source>
</evidence>
<reference evidence="10 11" key="1">
    <citation type="submission" date="2017-07" db="EMBL/GenBank/DDBJ databases">
        <title>Analysis of two Campylobacter avium genomes and identification of a novel hippuricase gene.</title>
        <authorList>
            <person name="Miller W.G."/>
            <person name="Chapman M.H."/>
            <person name="Yee E."/>
            <person name="Revez J."/>
            <person name="Bono J.L."/>
            <person name="Rossi M."/>
        </authorList>
    </citation>
    <scope>NUCLEOTIDE SEQUENCE [LARGE SCALE GENOMIC DNA]</scope>
    <source>
        <strain evidence="10 11">LMG 24591</strain>
    </source>
</reference>
<keyword evidence="5 7" id="KW-0949">S-adenosyl-L-methionine</keyword>
<dbReference type="HAMAP" id="MF_00607">
    <property type="entry name" value="16SrRNA_methyltr_A"/>
    <property type="match status" value="1"/>
</dbReference>
<dbReference type="PANTHER" id="PTHR11727">
    <property type="entry name" value="DIMETHYLADENOSINE TRANSFERASE"/>
    <property type="match status" value="1"/>
</dbReference>
<dbReference type="PROSITE" id="PS51689">
    <property type="entry name" value="SAM_RNA_A_N6_MT"/>
    <property type="match status" value="1"/>
</dbReference>
<comment type="catalytic activity">
    <reaction evidence="7">
        <text>adenosine(1518)/adenosine(1519) in 16S rRNA + 4 S-adenosyl-L-methionine = N(6)-dimethyladenosine(1518)/N(6)-dimethyladenosine(1519) in 16S rRNA + 4 S-adenosyl-L-homocysteine + 4 H(+)</text>
        <dbReference type="Rhea" id="RHEA:19609"/>
        <dbReference type="Rhea" id="RHEA-COMP:10232"/>
        <dbReference type="Rhea" id="RHEA-COMP:10233"/>
        <dbReference type="ChEBI" id="CHEBI:15378"/>
        <dbReference type="ChEBI" id="CHEBI:57856"/>
        <dbReference type="ChEBI" id="CHEBI:59789"/>
        <dbReference type="ChEBI" id="CHEBI:74411"/>
        <dbReference type="ChEBI" id="CHEBI:74493"/>
        <dbReference type="EC" id="2.1.1.182"/>
    </reaction>
</comment>
<dbReference type="PANTHER" id="PTHR11727:SF7">
    <property type="entry name" value="DIMETHYLADENOSINE TRANSFERASE-RELATED"/>
    <property type="match status" value="1"/>
</dbReference>
<dbReference type="InterPro" id="IPR020596">
    <property type="entry name" value="rRNA_Ade_Mease_Trfase_CS"/>
</dbReference>
<dbReference type="InterPro" id="IPR011530">
    <property type="entry name" value="rRNA_adenine_dimethylase"/>
</dbReference>
<protein>
    <recommendedName>
        <fullName evidence="7">Ribosomal RNA small subunit methyltransferase A</fullName>
        <ecNumber evidence="7">2.1.1.182</ecNumber>
    </recommendedName>
    <alternativeName>
        <fullName evidence="7">16S rRNA (adenine(1518)-N(6)/adenine(1519)-N(6))-dimethyltransferase</fullName>
    </alternativeName>
    <alternativeName>
        <fullName evidence="7">16S rRNA dimethyladenosine transferase</fullName>
    </alternativeName>
    <alternativeName>
        <fullName evidence="7">16S rRNA dimethylase</fullName>
    </alternativeName>
    <alternativeName>
        <fullName evidence="7">S-adenosylmethionine-6-N', N'-adenosyl(rRNA) dimethyltransferase</fullName>
    </alternativeName>
</protein>
<evidence type="ECO:0000256" key="4">
    <source>
        <dbReference type="ARBA" id="ARBA00022679"/>
    </source>
</evidence>
<feature type="binding site" evidence="7 8">
    <location>
        <position position="114"/>
    </location>
    <ligand>
        <name>S-adenosyl-L-methionine</name>
        <dbReference type="ChEBI" id="CHEBI:59789"/>
    </ligand>
</feature>
<dbReference type="GO" id="GO:0003723">
    <property type="term" value="F:RNA binding"/>
    <property type="evidence" value="ECO:0007669"/>
    <property type="project" value="UniProtKB-UniRule"/>
</dbReference>
<gene>
    <name evidence="7 10" type="primary">rsmA</name>
    <name evidence="7" type="synonym">ksgA</name>
    <name evidence="10" type="ORF">CAV_1699</name>
</gene>
<comment type="subcellular location">
    <subcellularLocation>
        <location evidence="7">Cytoplasm</location>
    </subcellularLocation>
</comment>
<dbReference type="Pfam" id="PF00398">
    <property type="entry name" value="RrnaAD"/>
    <property type="match status" value="1"/>
</dbReference>
<keyword evidence="4 7" id="KW-0808">Transferase</keyword>
<keyword evidence="3 7" id="KW-0489">Methyltransferase</keyword>
<keyword evidence="6 7" id="KW-0694">RNA-binding</keyword>
<accession>A0A222N076</accession>
<proteinExistence type="inferred from homology"/>
<dbReference type="SUPFAM" id="SSF53335">
    <property type="entry name" value="S-adenosyl-L-methionine-dependent methyltransferases"/>
    <property type="match status" value="1"/>
</dbReference>
<evidence type="ECO:0000256" key="6">
    <source>
        <dbReference type="ARBA" id="ARBA00022884"/>
    </source>
</evidence>
<feature type="binding site" evidence="7 8">
    <location>
        <position position="23"/>
    </location>
    <ligand>
        <name>S-adenosyl-L-methionine</name>
        <dbReference type="ChEBI" id="CHEBI:59789"/>
    </ligand>
</feature>
<evidence type="ECO:0000256" key="7">
    <source>
        <dbReference type="HAMAP-Rule" id="MF_00607"/>
    </source>
</evidence>
<dbReference type="InterPro" id="IPR001737">
    <property type="entry name" value="KsgA/Erm"/>
</dbReference>
<feature type="binding site" evidence="7 8">
    <location>
        <position position="67"/>
    </location>
    <ligand>
        <name>S-adenosyl-L-methionine</name>
        <dbReference type="ChEBI" id="CHEBI:59789"/>
    </ligand>
</feature>
<dbReference type="PROSITE" id="PS01131">
    <property type="entry name" value="RRNA_A_DIMETH"/>
    <property type="match status" value="1"/>
</dbReference>
<keyword evidence="2 7" id="KW-0698">rRNA processing</keyword>
<evidence type="ECO:0000256" key="3">
    <source>
        <dbReference type="ARBA" id="ARBA00022603"/>
    </source>
</evidence>
<name>A0A222N076_9BACT</name>
<dbReference type="NCBIfam" id="TIGR00755">
    <property type="entry name" value="ksgA"/>
    <property type="match status" value="1"/>
</dbReference>
<feature type="domain" description="Ribosomal RNA adenine methylase transferase N-terminal" evidence="9">
    <location>
        <begin position="28"/>
        <end position="198"/>
    </location>
</feature>
<sequence>MLSKFLLQLKMIKAKKHFGQNFLKDKSVLEKITQAIPKYVKDIVEIGPGLGDLTQELLKKARVQAYEIDSELIPYLRKKFQKYILDDKLELVNLDASEFFREKMSSKEYFLVANLPYYIASSLVLSALEDENCLGLLVMLQKEVAQKFCATKLDSNYGALSVLSELICERKLISEVSQECFEPAPKVKSALILLEKHSNYGDICEIEDFKAFLKECFKAPRKRLANNLSNKVLFEILRYLDIQDDVRPHQLSAKDYLKIFTQLKERK</sequence>
<feature type="binding site" evidence="7 8">
    <location>
        <position position="95"/>
    </location>
    <ligand>
        <name>S-adenosyl-L-methionine</name>
        <dbReference type="ChEBI" id="CHEBI:59789"/>
    </ligand>
</feature>
<evidence type="ECO:0000313" key="11">
    <source>
        <dbReference type="Proteomes" id="UP000201169"/>
    </source>
</evidence>
<dbReference type="Gene3D" id="1.10.8.100">
    <property type="entry name" value="Ribosomal RNA adenine dimethylase-like, domain 2"/>
    <property type="match status" value="1"/>
</dbReference>
<comment type="function">
    <text evidence="7">Specifically dimethylates two adjacent adenosines (A1518 and A1519) in the loop of a conserved hairpin near the 3'-end of 16S rRNA in the 30S particle. May play a critical role in biogenesis of 30S subunits.</text>
</comment>
<keyword evidence="11" id="KW-1185">Reference proteome</keyword>
<comment type="similarity">
    <text evidence="7">Belongs to the class I-like SAM-binding methyltransferase superfamily. rRNA adenine N(6)-methyltransferase family. RsmA subfamily.</text>
</comment>
<evidence type="ECO:0000313" key="10">
    <source>
        <dbReference type="EMBL" id="ASQ31290.1"/>
    </source>
</evidence>
<keyword evidence="1 7" id="KW-0963">Cytoplasm</keyword>
<dbReference type="Gene3D" id="3.40.50.150">
    <property type="entry name" value="Vaccinia Virus protein VP39"/>
    <property type="match status" value="1"/>
</dbReference>
<dbReference type="EC" id="2.1.1.182" evidence="7"/>
<evidence type="ECO:0000256" key="8">
    <source>
        <dbReference type="PROSITE-ProRule" id="PRU01026"/>
    </source>
</evidence>
<feature type="binding site" evidence="7 8">
    <location>
        <position position="47"/>
    </location>
    <ligand>
        <name>S-adenosyl-L-methionine</name>
        <dbReference type="ChEBI" id="CHEBI:59789"/>
    </ligand>
</feature>
<dbReference type="Proteomes" id="UP000201169">
    <property type="component" value="Chromosome"/>
</dbReference>
<evidence type="ECO:0000256" key="1">
    <source>
        <dbReference type="ARBA" id="ARBA00022490"/>
    </source>
</evidence>
<dbReference type="InterPro" id="IPR020598">
    <property type="entry name" value="rRNA_Ade_methylase_Trfase_N"/>
</dbReference>
<dbReference type="KEGG" id="cavi:CAV_1699"/>
<dbReference type="EMBL" id="CP022347">
    <property type="protein sequence ID" value="ASQ31290.1"/>
    <property type="molecule type" value="Genomic_DNA"/>
</dbReference>
<evidence type="ECO:0000256" key="5">
    <source>
        <dbReference type="ARBA" id="ARBA00022691"/>
    </source>
</evidence>
<dbReference type="GO" id="GO:0005829">
    <property type="term" value="C:cytosol"/>
    <property type="evidence" value="ECO:0007669"/>
    <property type="project" value="TreeGrafter"/>
</dbReference>
<feature type="binding site" evidence="7 8">
    <location>
        <position position="21"/>
    </location>
    <ligand>
        <name>S-adenosyl-L-methionine</name>
        <dbReference type="ChEBI" id="CHEBI:59789"/>
    </ligand>
</feature>
<organism evidence="10 11">
    <name type="scientific">Campylobacter avium LMG 24591</name>
    <dbReference type="NCBI Taxonomy" id="522484"/>
    <lineage>
        <taxon>Bacteria</taxon>
        <taxon>Pseudomonadati</taxon>
        <taxon>Campylobacterota</taxon>
        <taxon>Epsilonproteobacteria</taxon>
        <taxon>Campylobacterales</taxon>
        <taxon>Campylobacteraceae</taxon>
        <taxon>Campylobacter</taxon>
    </lineage>
</organism>
<dbReference type="SMART" id="SM00650">
    <property type="entry name" value="rADc"/>
    <property type="match status" value="1"/>
</dbReference>
<dbReference type="GO" id="GO:0052908">
    <property type="term" value="F:16S rRNA (adenine(1518)-N(6)/adenine(1519)-N(6))-dimethyltransferase activity"/>
    <property type="evidence" value="ECO:0007669"/>
    <property type="project" value="UniProtKB-EC"/>
</dbReference>
<dbReference type="AlphaFoldDB" id="A0A222N076"/>
<dbReference type="InterPro" id="IPR023165">
    <property type="entry name" value="rRNA_Ade_diMease-like_C"/>
</dbReference>
<evidence type="ECO:0000259" key="9">
    <source>
        <dbReference type="SMART" id="SM00650"/>
    </source>
</evidence>